<dbReference type="NCBIfam" id="TIGR03083">
    <property type="entry name" value="maleylpyruvate isomerase family mycothiol-dependent enzyme"/>
    <property type="match status" value="1"/>
</dbReference>
<dbReference type="EMBL" id="JBHSPX010000005">
    <property type="protein sequence ID" value="MFC6064497.1"/>
    <property type="molecule type" value="Genomic_DNA"/>
</dbReference>
<evidence type="ECO:0000313" key="5">
    <source>
        <dbReference type="Proteomes" id="UP001596139"/>
    </source>
</evidence>
<accession>A0ABW1MNF1</accession>
<evidence type="ECO:0000313" key="4">
    <source>
        <dbReference type="EMBL" id="MFC6064497.1"/>
    </source>
</evidence>
<proteinExistence type="predicted"/>
<dbReference type="InterPro" id="IPR024344">
    <property type="entry name" value="MDMPI_metal-binding"/>
</dbReference>
<dbReference type="RefSeq" id="WP_031064481.1">
    <property type="nucleotide sequence ID" value="NZ_JBHSPX010000005.1"/>
</dbReference>
<keyword evidence="5" id="KW-1185">Reference proteome</keyword>
<protein>
    <submittedName>
        <fullName evidence="4">Maleylpyruvate isomerase family mycothiol-dependent enzyme</fullName>
    </submittedName>
</protein>
<gene>
    <name evidence="4" type="ORF">ACFP4F_18355</name>
</gene>
<dbReference type="InterPro" id="IPR034660">
    <property type="entry name" value="DinB/YfiT-like"/>
</dbReference>
<sequence length="352" mass="37125">MGWDAAEEHPEIDALLAAWALDAVMTGDEERIRAHVEDCAGCAEELARLREAVHRLDGPPAEPAKGARRGVDKVGRGRLMAAARAARTGHDAPAAHAAPYAAAVASLEALLRELDGTPARWGTPVVHDWDVQGTVAHLIAADEPLAERLGLLPVTRAEQGGSGDAAPWEVRWAARTEEVVAYEHTRPPAETAEAWRTQAHGLLDLPEAREAEPAALSTALMGRRLPVADHYGIRAFETWIHTRDIGRALGLGVPAPPPVHLRRLVSLAVRILDLALGDGARPVLLAVEGEAGGDWVLGPAAEPVAAELVLEAVDLCLLVGGRLTPQEVSRGQAGDAAAAQHVLATAASLAWL</sequence>
<organism evidence="4 5">
    <name type="scientific">Streptomyces ochraceiscleroticus</name>
    <dbReference type="NCBI Taxonomy" id="47761"/>
    <lineage>
        <taxon>Bacteria</taxon>
        <taxon>Bacillati</taxon>
        <taxon>Actinomycetota</taxon>
        <taxon>Actinomycetes</taxon>
        <taxon>Kitasatosporales</taxon>
        <taxon>Streptomycetaceae</taxon>
        <taxon>Streptomyces</taxon>
    </lineage>
</organism>
<keyword evidence="4" id="KW-0413">Isomerase</keyword>
<evidence type="ECO:0000256" key="1">
    <source>
        <dbReference type="ARBA" id="ARBA00023015"/>
    </source>
</evidence>
<dbReference type="InterPro" id="IPR017517">
    <property type="entry name" value="Maleyloyr_isom"/>
</dbReference>
<dbReference type="InterPro" id="IPR041916">
    <property type="entry name" value="Anti_sigma_zinc_sf"/>
</dbReference>
<dbReference type="Gene3D" id="1.20.120.450">
    <property type="entry name" value="dinb family like domain"/>
    <property type="match status" value="1"/>
</dbReference>
<name>A0ABW1MNF1_9ACTN</name>
<feature type="domain" description="Mycothiol-dependent maleylpyruvate isomerase metal-binding" evidence="3">
    <location>
        <begin position="101"/>
        <end position="245"/>
    </location>
</feature>
<evidence type="ECO:0000259" key="3">
    <source>
        <dbReference type="Pfam" id="PF11716"/>
    </source>
</evidence>
<comment type="caution">
    <text evidence="4">The sequence shown here is derived from an EMBL/GenBank/DDBJ whole genome shotgun (WGS) entry which is preliminary data.</text>
</comment>
<keyword evidence="2" id="KW-0804">Transcription</keyword>
<dbReference type="GO" id="GO:0016853">
    <property type="term" value="F:isomerase activity"/>
    <property type="evidence" value="ECO:0007669"/>
    <property type="project" value="UniProtKB-KW"/>
</dbReference>
<dbReference type="Gene3D" id="1.10.10.1320">
    <property type="entry name" value="Anti-sigma factor, zinc-finger domain"/>
    <property type="match status" value="1"/>
</dbReference>
<keyword evidence="1" id="KW-0805">Transcription regulation</keyword>
<evidence type="ECO:0000256" key="2">
    <source>
        <dbReference type="ARBA" id="ARBA00023163"/>
    </source>
</evidence>
<reference evidence="5" key="1">
    <citation type="journal article" date="2019" name="Int. J. Syst. Evol. Microbiol.">
        <title>The Global Catalogue of Microorganisms (GCM) 10K type strain sequencing project: providing services to taxonomists for standard genome sequencing and annotation.</title>
        <authorList>
            <consortium name="The Broad Institute Genomics Platform"/>
            <consortium name="The Broad Institute Genome Sequencing Center for Infectious Disease"/>
            <person name="Wu L."/>
            <person name="Ma J."/>
        </authorList>
    </citation>
    <scope>NUCLEOTIDE SEQUENCE [LARGE SCALE GENOMIC DNA]</scope>
    <source>
        <strain evidence="5">CGMCC 1.15180</strain>
    </source>
</reference>
<dbReference type="Pfam" id="PF11716">
    <property type="entry name" value="MDMPI_N"/>
    <property type="match status" value="1"/>
</dbReference>
<dbReference type="Proteomes" id="UP001596139">
    <property type="component" value="Unassembled WGS sequence"/>
</dbReference>
<dbReference type="SUPFAM" id="SSF109854">
    <property type="entry name" value="DinB/YfiT-like putative metalloenzymes"/>
    <property type="match status" value="1"/>
</dbReference>